<evidence type="ECO:0000256" key="1">
    <source>
        <dbReference type="ARBA" id="ARBA00004123"/>
    </source>
</evidence>
<dbReference type="SUPFAM" id="SSF57667">
    <property type="entry name" value="beta-beta-alpha zinc fingers"/>
    <property type="match status" value="1"/>
</dbReference>
<keyword evidence="11" id="KW-0865">Zymogen</keyword>
<keyword evidence="8" id="KW-0862">Zinc</keyword>
<evidence type="ECO:0000259" key="17">
    <source>
        <dbReference type="PROSITE" id="PS50157"/>
    </source>
</evidence>
<dbReference type="InParanoid" id="H2AT62"/>
<dbReference type="AlphaFoldDB" id="H2AT62"/>
<dbReference type="GO" id="GO:0008033">
    <property type="term" value="P:tRNA processing"/>
    <property type="evidence" value="ECO:0007669"/>
    <property type="project" value="UniProtKB-KW"/>
</dbReference>
<dbReference type="GO" id="GO:0005737">
    <property type="term" value="C:cytoplasm"/>
    <property type="evidence" value="ECO:0007669"/>
    <property type="project" value="EnsemblFungi"/>
</dbReference>
<gene>
    <name evidence="18" type="primary">KAFR0C05710</name>
    <name evidence="18" type="ORF">KAFR_0C05710</name>
</gene>
<organism evidence="18 19">
    <name type="scientific">Kazachstania africana (strain ATCC 22294 / BCRC 22015 / CBS 2517 / CECT 1963 / NBRC 1671 / NRRL Y-8276)</name>
    <name type="common">Yeast</name>
    <name type="synonym">Kluyveromyces africanus</name>
    <dbReference type="NCBI Taxonomy" id="1071382"/>
    <lineage>
        <taxon>Eukaryota</taxon>
        <taxon>Fungi</taxon>
        <taxon>Dikarya</taxon>
        <taxon>Ascomycota</taxon>
        <taxon>Saccharomycotina</taxon>
        <taxon>Saccharomycetes</taxon>
        <taxon>Saccharomycetales</taxon>
        <taxon>Saccharomycetaceae</taxon>
        <taxon>Kazachstania</taxon>
    </lineage>
</organism>
<dbReference type="GeneID" id="13885480"/>
<reference evidence="18 19" key="1">
    <citation type="journal article" date="2011" name="Proc. Natl. Acad. Sci. U.S.A.">
        <title>Evolutionary erosion of yeast sex chromosomes by mating-type switching accidents.</title>
        <authorList>
            <person name="Gordon J.L."/>
            <person name="Armisen D."/>
            <person name="Proux-Wera E."/>
            <person name="Oheigeartaigh S.S."/>
            <person name="Byrne K.P."/>
            <person name="Wolfe K.H."/>
        </authorList>
    </citation>
    <scope>NUCLEOTIDE SEQUENCE [LARGE SCALE GENOMIC DNA]</scope>
    <source>
        <strain evidence="19">ATCC 22294 / BCRC 22015 / CBS 2517 / CECT 1963 / NBRC 1671 / NRRL Y-8276</strain>
    </source>
</reference>
<dbReference type="GO" id="GO:0008270">
    <property type="term" value="F:zinc ion binding"/>
    <property type="evidence" value="ECO:0007669"/>
    <property type="project" value="UniProtKB-KW"/>
</dbReference>
<dbReference type="InterPro" id="IPR051643">
    <property type="entry name" value="Transcr_Reg_ZincFinger"/>
</dbReference>
<keyword evidence="9" id="KW-0238">DNA-binding</keyword>
<sequence length="442" mass="49856">MEGDNTKIDDLSAAVHENSRNGVIVMPSNSHANANLADKVITDSRSLEQEYRPLSRRPVSLFIRRSSAIPSPAGKEEVFSPYMEINGPPGPSGQLLSPITPESIASPKDFTPENKKNDEEAFICHYCDAKFKIRGYLTRHIRKHAIEKAFKCPYFNATLPKTLRCHSTGGFSRRDTFKIHLKSRHFIFPNDVKVPNKTHSGGNCKHCQGSFSDIETWINDHVGLRRCRAIQKEVSDDIMKDKKKVGNKLKMIKTSNGKSRFISTLDSIVEPKVLLNEDAIEAMAIVANNTNRSDVLLKDEHDKLVLNSANFEGYKKPKRKYQTKKRRLKEEKEVEHTQNSKISTSMQFNAAASSDFITPTSNTPMSSFSSQENVIPLDCEQASSHYDILQEACATATPVEPIEISINATLERQMIPAKLGERHLNEVKQYLNFYNYSFDCSV</sequence>
<evidence type="ECO:0000313" key="18">
    <source>
        <dbReference type="EMBL" id="CCF57562.1"/>
    </source>
</evidence>
<keyword evidence="12" id="KW-0539">Nucleus</keyword>
<dbReference type="GO" id="GO:0005634">
    <property type="term" value="C:nucleus"/>
    <property type="evidence" value="ECO:0007669"/>
    <property type="project" value="UniProtKB-SubCell"/>
</dbReference>
<keyword evidence="4" id="KW-0819">tRNA processing</keyword>
<dbReference type="InterPro" id="IPR036236">
    <property type="entry name" value="Znf_C2H2_sf"/>
</dbReference>
<evidence type="ECO:0000256" key="8">
    <source>
        <dbReference type="ARBA" id="ARBA00022833"/>
    </source>
</evidence>
<evidence type="ECO:0000256" key="9">
    <source>
        <dbReference type="ARBA" id="ARBA00023125"/>
    </source>
</evidence>
<evidence type="ECO:0000313" key="19">
    <source>
        <dbReference type="Proteomes" id="UP000005220"/>
    </source>
</evidence>
<dbReference type="EMBL" id="HE650823">
    <property type="protein sequence ID" value="CCF57562.1"/>
    <property type="molecule type" value="Genomic_DNA"/>
</dbReference>
<dbReference type="SMART" id="SM00355">
    <property type="entry name" value="ZnF_C2H2"/>
    <property type="match status" value="2"/>
</dbReference>
<evidence type="ECO:0000256" key="10">
    <source>
        <dbReference type="ARBA" id="ARBA00023136"/>
    </source>
</evidence>
<evidence type="ECO:0000256" key="7">
    <source>
        <dbReference type="ARBA" id="ARBA00022771"/>
    </source>
</evidence>
<dbReference type="PROSITE" id="PS50157">
    <property type="entry name" value="ZINC_FINGER_C2H2_2"/>
    <property type="match status" value="1"/>
</dbReference>
<evidence type="ECO:0000256" key="16">
    <source>
        <dbReference type="PROSITE-ProRule" id="PRU00042"/>
    </source>
</evidence>
<evidence type="ECO:0000256" key="15">
    <source>
        <dbReference type="ARBA" id="ARBA00073838"/>
    </source>
</evidence>
<proteinExistence type="predicted"/>
<keyword evidence="7 16" id="KW-0863">Zinc-finger</keyword>
<dbReference type="GO" id="GO:0000978">
    <property type="term" value="F:RNA polymerase II cis-regulatory region sequence-specific DNA binding"/>
    <property type="evidence" value="ECO:0007669"/>
    <property type="project" value="EnsemblFungi"/>
</dbReference>
<dbReference type="HOGENOM" id="CLU_619734_0_0_1"/>
<accession>H2AT62</accession>
<evidence type="ECO:0000256" key="14">
    <source>
        <dbReference type="ARBA" id="ARBA00057128"/>
    </source>
</evidence>
<dbReference type="FunCoup" id="H2AT62">
    <property type="interactions" value="822"/>
</dbReference>
<evidence type="ECO:0000256" key="12">
    <source>
        <dbReference type="ARBA" id="ARBA00023242"/>
    </source>
</evidence>
<keyword evidence="19" id="KW-1185">Reference proteome</keyword>
<dbReference type="eggNOG" id="ENOG502S1NP">
    <property type="taxonomic scope" value="Eukaryota"/>
</dbReference>
<comment type="subunit">
    <text evidence="13">Interacts (via Region II) with SSY5; protease component of the SPS-sensor.</text>
</comment>
<dbReference type="RefSeq" id="XP_003956697.1">
    <property type="nucleotide sequence ID" value="XM_003956648.1"/>
</dbReference>
<keyword evidence="10" id="KW-0472">Membrane</keyword>
<dbReference type="OrthoDB" id="9439903at2759"/>
<dbReference type="PROSITE" id="PS00028">
    <property type="entry name" value="ZINC_FINGER_C2H2_1"/>
    <property type="match status" value="1"/>
</dbReference>
<dbReference type="InterPro" id="IPR013087">
    <property type="entry name" value="Znf_C2H2_type"/>
</dbReference>
<dbReference type="PANTHER" id="PTHR24396">
    <property type="entry name" value="ZINC FINGER PROTEIN"/>
    <property type="match status" value="1"/>
</dbReference>
<comment type="function">
    <text evidence="14">Transcription factor involved in the regulation of gene expression in response to extracellular amino acid levels. Synthesized as latent cytoplasmic precursor, which, upon a signal initiated by the plasma membrane SPS (SSY1-PTR3-SSY5) amino acid sensor system, becomes proteolytically activated and relocates to the nucleus, where it induces the expression of SPS-sensor-regulated genes, including the amino-acid permeases AGP1, BAP2, BAP3 and GNP1. Binding to promoters is facilitated by DAL81. Involved in the repression of genes subject to nitrogen catabolite repression and genes involved in stress response. Negatively regulated by inner nuclear membrane proteins ASI1, ASI2 and ASI3, which prevent unprocessed precursor forms that escape cytoplasmic anchoring from inducing SPS-sensor-regulated genes. May be involved in pre-tRNA splicing.</text>
</comment>
<evidence type="ECO:0000256" key="6">
    <source>
        <dbReference type="ARBA" id="ARBA00022737"/>
    </source>
</evidence>
<keyword evidence="6" id="KW-0677">Repeat</keyword>
<evidence type="ECO:0000256" key="3">
    <source>
        <dbReference type="ARBA" id="ARBA00022475"/>
    </source>
</evidence>
<dbReference type="STRING" id="1071382.H2AT62"/>
<keyword evidence="3" id="KW-1003">Cell membrane</keyword>
<evidence type="ECO:0000256" key="2">
    <source>
        <dbReference type="ARBA" id="ARBA00004413"/>
    </source>
</evidence>
<dbReference type="FunFam" id="3.30.160.60:FF:002194">
    <property type="entry name" value="STP1p Transcription factor"/>
    <property type="match status" value="1"/>
</dbReference>
<comment type="subcellular location">
    <subcellularLocation>
        <location evidence="2">Cell membrane</location>
        <topology evidence="2">Peripheral membrane protein</topology>
        <orientation evidence="2">Cytoplasmic side</orientation>
    </subcellularLocation>
    <subcellularLocation>
        <location evidence="1">Nucleus</location>
    </subcellularLocation>
</comment>
<dbReference type="Gene3D" id="3.30.160.60">
    <property type="entry name" value="Classic Zinc Finger"/>
    <property type="match status" value="1"/>
</dbReference>
<dbReference type="KEGG" id="kaf:KAFR_0C05710"/>
<protein>
    <recommendedName>
        <fullName evidence="15">Transcription factor STP1</fullName>
    </recommendedName>
</protein>
<evidence type="ECO:0000256" key="13">
    <source>
        <dbReference type="ARBA" id="ARBA00038616"/>
    </source>
</evidence>
<evidence type="ECO:0000256" key="5">
    <source>
        <dbReference type="ARBA" id="ARBA00022723"/>
    </source>
</evidence>
<keyword evidence="5" id="KW-0479">Metal-binding</keyword>
<name>H2AT62_KAZAF</name>
<dbReference type="PANTHER" id="PTHR24396:SF19">
    <property type="entry name" value="FI01119P"/>
    <property type="match status" value="1"/>
</dbReference>
<evidence type="ECO:0000256" key="11">
    <source>
        <dbReference type="ARBA" id="ARBA00023145"/>
    </source>
</evidence>
<evidence type="ECO:0000256" key="4">
    <source>
        <dbReference type="ARBA" id="ARBA00022694"/>
    </source>
</evidence>
<dbReference type="GO" id="GO:0005886">
    <property type="term" value="C:plasma membrane"/>
    <property type="evidence" value="ECO:0007669"/>
    <property type="project" value="UniProtKB-SubCell"/>
</dbReference>
<feature type="domain" description="C2H2-type" evidence="17">
    <location>
        <begin position="122"/>
        <end position="149"/>
    </location>
</feature>
<dbReference type="Proteomes" id="UP000005220">
    <property type="component" value="Chromosome 3"/>
</dbReference>
<dbReference type="GO" id="GO:0001228">
    <property type="term" value="F:DNA-binding transcription activator activity, RNA polymerase II-specific"/>
    <property type="evidence" value="ECO:0007669"/>
    <property type="project" value="EnsemblFungi"/>
</dbReference>